<dbReference type="Pfam" id="PF18557">
    <property type="entry name" value="NepR"/>
    <property type="match status" value="1"/>
</dbReference>
<proteinExistence type="predicted"/>
<dbReference type="Proteomes" id="UP000744980">
    <property type="component" value="Unassembled WGS sequence"/>
</dbReference>
<organism evidence="3 4">
    <name type="scientific">Ensifer canadensis</name>
    <dbReference type="NCBI Taxonomy" id="555315"/>
    <lineage>
        <taxon>Bacteria</taxon>
        <taxon>Pseudomonadati</taxon>
        <taxon>Pseudomonadota</taxon>
        <taxon>Alphaproteobacteria</taxon>
        <taxon>Hyphomicrobiales</taxon>
        <taxon>Rhizobiaceae</taxon>
        <taxon>Sinorhizobium/Ensifer group</taxon>
        <taxon>Ensifer</taxon>
    </lineage>
</organism>
<dbReference type="InterPro" id="IPR041649">
    <property type="entry name" value="NepR"/>
</dbReference>
<evidence type="ECO:0000313" key="3">
    <source>
        <dbReference type="EMBL" id="MBM3090995.1"/>
    </source>
</evidence>
<name>A0AAW4FM60_9HYPH</name>
<evidence type="ECO:0000259" key="2">
    <source>
        <dbReference type="Pfam" id="PF18557"/>
    </source>
</evidence>
<reference evidence="3 4" key="1">
    <citation type="submission" date="2020-01" db="EMBL/GenBank/DDBJ databases">
        <title>Draft genome assembly of Ensifer adhaerens T173.</title>
        <authorList>
            <person name="Craig J.E."/>
            <person name="Stinchcombe J.R."/>
        </authorList>
    </citation>
    <scope>NUCLEOTIDE SEQUENCE [LARGE SCALE GENOMIC DNA]</scope>
    <source>
        <strain evidence="3 4">T173</strain>
    </source>
</reference>
<dbReference type="EMBL" id="WXFA01000004">
    <property type="protein sequence ID" value="MBM3090995.1"/>
    <property type="molecule type" value="Genomic_DNA"/>
</dbReference>
<sequence length="90" mass="9772">MRARGVSSAVWLRGCGMEHPVDERGVGEEETAKAARGSDPNGLIGSKLKALYRAIEQEPVPDLFIDLLQKLDDAEALAAPRVKQDAQTTR</sequence>
<evidence type="ECO:0000313" key="4">
    <source>
        <dbReference type="Proteomes" id="UP000744980"/>
    </source>
</evidence>
<feature type="region of interest" description="Disordered" evidence="1">
    <location>
        <begin position="21"/>
        <end position="40"/>
    </location>
</feature>
<feature type="compositionally biased region" description="Basic and acidic residues" evidence="1">
    <location>
        <begin position="21"/>
        <end position="33"/>
    </location>
</feature>
<feature type="domain" description="Anti-sigma factor NepR" evidence="2">
    <location>
        <begin position="43"/>
        <end position="75"/>
    </location>
</feature>
<accession>A0AAW4FM60</accession>
<comment type="caution">
    <text evidence="3">The sequence shown here is derived from an EMBL/GenBank/DDBJ whole genome shotgun (WGS) entry which is preliminary data.</text>
</comment>
<protein>
    <recommendedName>
        <fullName evidence="2">Anti-sigma factor NepR domain-containing protein</fullName>
    </recommendedName>
</protein>
<dbReference type="AlphaFoldDB" id="A0AAW4FM60"/>
<keyword evidence="4" id="KW-1185">Reference proteome</keyword>
<gene>
    <name evidence="3" type="ORF">GFB56_09225</name>
</gene>
<evidence type="ECO:0000256" key="1">
    <source>
        <dbReference type="SAM" id="MobiDB-lite"/>
    </source>
</evidence>